<evidence type="ECO:0000256" key="4">
    <source>
        <dbReference type="ARBA" id="ARBA00022840"/>
    </source>
</evidence>
<dbReference type="InterPro" id="IPR008995">
    <property type="entry name" value="Mo/tungstate-bd_C_term_dom"/>
</dbReference>
<proteinExistence type="inferred from homology"/>
<organism evidence="6 7">
    <name type="scientific">Hwanghaeella grinnelliae</name>
    <dbReference type="NCBI Taxonomy" id="2500179"/>
    <lineage>
        <taxon>Bacteria</taxon>
        <taxon>Pseudomonadati</taxon>
        <taxon>Pseudomonadota</taxon>
        <taxon>Alphaproteobacteria</taxon>
        <taxon>Rhodospirillales</taxon>
        <taxon>Rhodospirillaceae</taxon>
        <taxon>Hwanghaeella</taxon>
    </lineage>
</organism>
<evidence type="ECO:0000313" key="6">
    <source>
        <dbReference type="EMBL" id="RVU34198.1"/>
    </source>
</evidence>
<dbReference type="PROSITE" id="PS50893">
    <property type="entry name" value="ABC_TRANSPORTER_2"/>
    <property type="match status" value="1"/>
</dbReference>
<dbReference type="SUPFAM" id="SSF52540">
    <property type="entry name" value="P-loop containing nucleoside triphosphate hydrolases"/>
    <property type="match status" value="1"/>
</dbReference>
<dbReference type="FunFam" id="3.40.50.300:FF:000042">
    <property type="entry name" value="Maltose/maltodextrin ABC transporter, ATP-binding protein"/>
    <property type="match status" value="1"/>
</dbReference>
<comment type="similarity">
    <text evidence="1">Belongs to the ABC transporter superfamily.</text>
</comment>
<dbReference type="Gene3D" id="3.40.50.300">
    <property type="entry name" value="P-loop containing nucleotide triphosphate hydrolases"/>
    <property type="match status" value="1"/>
</dbReference>
<dbReference type="Gene3D" id="2.40.50.140">
    <property type="entry name" value="Nucleic acid-binding proteins"/>
    <property type="match status" value="1"/>
</dbReference>
<dbReference type="PANTHER" id="PTHR43875">
    <property type="entry name" value="MALTODEXTRIN IMPORT ATP-BINDING PROTEIN MSMX"/>
    <property type="match status" value="1"/>
</dbReference>
<dbReference type="InterPro" id="IPR003593">
    <property type="entry name" value="AAA+_ATPase"/>
</dbReference>
<keyword evidence="2" id="KW-0813">Transport</keyword>
<dbReference type="AlphaFoldDB" id="A0A3S2VMS0"/>
<feature type="domain" description="ABC transporter" evidence="5">
    <location>
        <begin position="4"/>
        <end position="252"/>
    </location>
</feature>
<evidence type="ECO:0000256" key="2">
    <source>
        <dbReference type="ARBA" id="ARBA00022448"/>
    </source>
</evidence>
<name>A0A3S2VMS0_9PROT</name>
<dbReference type="PANTHER" id="PTHR43875:SF14">
    <property type="entry name" value="ABC TRANSPORTER ATP-BINDING PROTEIN"/>
    <property type="match status" value="1"/>
</dbReference>
<dbReference type="Proteomes" id="UP000287447">
    <property type="component" value="Unassembled WGS sequence"/>
</dbReference>
<dbReference type="Gene3D" id="2.40.50.100">
    <property type="match status" value="1"/>
</dbReference>
<dbReference type="PROSITE" id="PS00211">
    <property type="entry name" value="ABC_TRANSPORTER_1"/>
    <property type="match status" value="1"/>
</dbReference>
<sequence>MAAVGIHAIQKSFGSTDVLKSIDLAIEDGEFMTLVGPSGCGKSTLLRIIAGLEAQDAGSISIGGKAVDDRRPSARNLAMVFQSYALYPHLTVGQNIAVPLRMRNLSMTERLPLVGRLSPKAAGKKVEIDRQVRRVAEQLDIAHLLDRKPKQLSGGQRQRVAVGRAMVRDPNVFLMDEPLSNLDAKLRVHMRTEIADLHRSLGTTFIYVTHDQAEAMTMSSRIAVMMEGDLIQVAPPAEVYDDPADIRVAEFIGSPKINILSGIVTNQGTVGCNGVEIGIQPDCPAGAEVKLGVRPEKLEIAGPAPGRLTAEIRHLENLGPDMLVHLRMRDEADPIVARCPAENLRTARVGDQVGLVFSPGDVLVFDGTTGLRQPSRFAVPAPEKIHA</sequence>
<dbReference type="Pfam" id="PF08402">
    <property type="entry name" value="TOBE_2"/>
    <property type="match status" value="1"/>
</dbReference>
<dbReference type="Pfam" id="PF00005">
    <property type="entry name" value="ABC_tran"/>
    <property type="match status" value="1"/>
</dbReference>
<keyword evidence="3" id="KW-0547">Nucleotide-binding</keyword>
<accession>A0A3S2VMS0</accession>
<dbReference type="InterPro" id="IPR003439">
    <property type="entry name" value="ABC_transporter-like_ATP-bd"/>
</dbReference>
<dbReference type="SMART" id="SM00382">
    <property type="entry name" value="AAA"/>
    <property type="match status" value="1"/>
</dbReference>
<dbReference type="SUPFAM" id="SSF50331">
    <property type="entry name" value="MOP-like"/>
    <property type="match status" value="1"/>
</dbReference>
<protein>
    <submittedName>
        <fullName evidence="6">ABC transporter ATP-binding protein</fullName>
    </submittedName>
</protein>
<comment type="caution">
    <text evidence="6">The sequence shown here is derived from an EMBL/GenBank/DDBJ whole genome shotgun (WGS) entry which is preliminary data.</text>
</comment>
<dbReference type="RefSeq" id="WP_127768228.1">
    <property type="nucleotide sequence ID" value="NZ_SADE01000004.1"/>
</dbReference>
<gene>
    <name evidence="6" type="ORF">EOI86_24115</name>
</gene>
<reference evidence="7" key="1">
    <citation type="submission" date="2019-01" db="EMBL/GenBank/DDBJ databases">
        <title>Gri0909 isolated from a small marine red alga.</title>
        <authorList>
            <person name="Kim J."/>
            <person name="Jeong S.E."/>
            <person name="Jeon C.O."/>
        </authorList>
    </citation>
    <scope>NUCLEOTIDE SEQUENCE [LARGE SCALE GENOMIC DNA]</scope>
    <source>
        <strain evidence="7">Gri0909</strain>
    </source>
</reference>
<dbReference type="GO" id="GO:0016887">
    <property type="term" value="F:ATP hydrolysis activity"/>
    <property type="evidence" value="ECO:0007669"/>
    <property type="project" value="InterPro"/>
</dbReference>
<dbReference type="InterPro" id="IPR017871">
    <property type="entry name" value="ABC_transporter-like_CS"/>
</dbReference>
<dbReference type="InterPro" id="IPR012340">
    <property type="entry name" value="NA-bd_OB-fold"/>
</dbReference>
<dbReference type="CDD" id="cd03301">
    <property type="entry name" value="ABC_MalK_N"/>
    <property type="match status" value="1"/>
</dbReference>
<dbReference type="GO" id="GO:0008643">
    <property type="term" value="P:carbohydrate transport"/>
    <property type="evidence" value="ECO:0007669"/>
    <property type="project" value="InterPro"/>
</dbReference>
<keyword evidence="4 6" id="KW-0067">ATP-binding</keyword>
<dbReference type="InterPro" id="IPR015855">
    <property type="entry name" value="ABC_transpr_MalK-like"/>
</dbReference>
<dbReference type="EMBL" id="SADE01000004">
    <property type="protein sequence ID" value="RVU34198.1"/>
    <property type="molecule type" value="Genomic_DNA"/>
</dbReference>
<dbReference type="OrthoDB" id="394852at2"/>
<dbReference type="InterPro" id="IPR047641">
    <property type="entry name" value="ABC_transpr_MalK/UgpC-like"/>
</dbReference>
<dbReference type="InterPro" id="IPR027417">
    <property type="entry name" value="P-loop_NTPase"/>
</dbReference>
<dbReference type="GO" id="GO:0055052">
    <property type="term" value="C:ATP-binding cassette (ABC) transporter complex, substrate-binding subunit-containing"/>
    <property type="evidence" value="ECO:0007669"/>
    <property type="project" value="TreeGrafter"/>
</dbReference>
<evidence type="ECO:0000256" key="3">
    <source>
        <dbReference type="ARBA" id="ARBA00022741"/>
    </source>
</evidence>
<evidence type="ECO:0000259" key="5">
    <source>
        <dbReference type="PROSITE" id="PS50893"/>
    </source>
</evidence>
<keyword evidence="7" id="KW-1185">Reference proteome</keyword>
<evidence type="ECO:0000313" key="7">
    <source>
        <dbReference type="Proteomes" id="UP000287447"/>
    </source>
</evidence>
<dbReference type="GO" id="GO:0005524">
    <property type="term" value="F:ATP binding"/>
    <property type="evidence" value="ECO:0007669"/>
    <property type="project" value="UniProtKB-KW"/>
</dbReference>
<evidence type="ECO:0000256" key="1">
    <source>
        <dbReference type="ARBA" id="ARBA00005417"/>
    </source>
</evidence>
<dbReference type="GO" id="GO:0140359">
    <property type="term" value="F:ABC-type transporter activity"/>
    <property type="evidence" value="ECO:0007669"/>
    <property type="project" value="InterPro"/>
</dbReference>
<dbReference type="InterPro" id="IPR013611">
    <property type="entry name" value="Transp-assoc_OB_typ2"/>
</dbReference>